<dbReference type="Proteomes" id="UP000696280">
    <property type="component" value="Unassembled WGS sequence"/>
</dbReference>
<comment type="caution">
    <text evidence="1">The sequence shown here is derived from an EMBL/GenBank/DDBJ whole genome shotgun (WGS) entry which is preliminary data.</text>
</comment>
<dbReference type="EMBL" id="CAJVRL010000048">
    <property type="protein sequence ID" value="CAG8952911.1"/>
    <property type="molecule type" value="Genomic_DNA"/>
</dbReference>
<protein>
    <submittedName>
        <fullName evidence="1">Uncharacterized protein</fullName>
    </submittedName>
</protein>
<dbReference type="AlphaFoldDB" id="A0A9N9PMZ7"/>
<sequence length="109" mass="12435">MYAKDTILYAERRLDPTPVNENKALSENQIQPMEIQNTHKDGEQARTEFYDNHEWPKTKINLFHMAGDPLSSDDGALTAFTVKTHDDASSANDCCIETYMPDHTVEDNM</sequence>
<organism evidence="1 2">
    <name type="scientific">Hymenoscyphus fraxineus</name>
    <dbReference type="NCBI Taxonomy" id="746836"/>
    <lineage>
        <taxon>Eukaryota</taxon>
        <taxon>Fungi</taxon>
        <taxon>Dikarya</taxon>
        <taxon>Ascomycota</taxon>
        <taxon>Pezizomycotina</taxon>
        <taxon>Leotiomycetes</taxon>
        <taxon>Helotiales</taxon>
        <taxon>Helotiaceae</taxon>
        <taxon>Hymenoscyphus</taxon>
    </lineage>
</organism>
<gene>
    <name evidence="1" type="ORF">HYFRA_00007625</name>
</gene>
<reference evidence="1" key="1">
    <citation type="submission" date="2021-07" db="EMBL/GenBank/DDBJ databases">
        <authorList>
            <person name="Durling M."/>
        </authorList>
    </citation>
    <scope>NUCLEOTIDE SEQUENCE</scope>
</reference>
<name>A0A9N9PMZ7_9HELO</name>
<keyword evidence="2" id="KW-1185">Reference proteome</keyword>
<evidence type="ECO:0000313" key="1">
    <source>
        <dbReference type="EMBL" id="CAG8952911.1"/>
    </source>
</evidence>
<accession>A0A9N9PMZ7</accession>
<proteinExistence type="predicted"/>
<evidence type="ECO:0000313" key="2">
    <source>
        <dbReference type="Proteomes" id="UP000696280"/>
    </source>
</evidence>